<proteinExistence type="predicted"/>
<keyword evidence="1" id="KW-0732">Signal</keyword>
<keyword evidence="3" id="KW-1185">Reference proteome</keyword>
<evidence type="ECO:0000313" key="2">
    <source>
        <dbReference type="EMBL" id="KAJ6634779.1"/>
    </source>
</evidence>
<sequence>MVKMKAVAILIIFCAIQNSIATVGGSGSSNCQSNKVQCCNSIQAANSPAAFLAALIAGINLNGVLGTVGLQCVAPTVIGGGGVSCTSQAACCTGNNFKGIIVIGCTPITLSDE</sequence>
<dbReference type="Pfam" id="PF01185">
    <property type="entry name" value="Hydrophobin"/>
    <property type="match status" value="1"/>
</dbReference>
<dbReference type="Proteomes" id="UP001151699">
    <property type="component" value="Chromosome C"/>
</dbReference>
<dbReference type="InterPro" id="IPR001338">
    <property type="entry name" value="Class_I_Hydrophobin"/>
</dbReference>
<feature type="chain" id="PRO_5040285015" evidence="1">
    <location>
        <begin position="22"/>
        <end position="113"/>
    </location>
</feature>
<dbReference type="SMART" id="SM00075">
    <property type="entry name" value="HYDRO"/>
    <property type="match status" value="1"/>
</dbReference>
<feature type="signal peptide" evidence="1">
    <location>
        <begin position="1"/>
        <end position="21"/>
    </location>
</feature>
<comment type="caution">
    <text evidence="2">The sequence shown here is derived from an EMBL/GenBank/DDBJ whole genome shotgun (WGS) entry which is preliminary data.</text>
</comment>
<dbReference type="OrthoDB" id="4225815at2759"/>
<accession>A0A9Q0MNC4</accession>
<dbReference type="CDD" id="cd23507">
    <property type="entry name" value="hydrophobin_I"/>
    <property type="match status" value="1"/>
</dbReference>
<protein>
    <submittedName>
        <fullName evidence="2">Hydrophobin-3</fullName>
    </submittedName>
</protein>
<name>A0A9Q0MNC4_9DIPT</name>
<evidence type="ECO:0000313" key="3">
    <source>
        <dbReference type="Proteomes" id="UP001151699"/>
    </source>
</evidence>
<dbReference type="EMBL" id="WJQU01000004">
    <property type="protein sequence ID" value="KAJ6634779.1"/>
    <property type="molecule type" value="Genomic_DNA"/>
</dbReference>
<dbReference type="AlphaFoldDB" id="A0A9Q0MNC4"/>
<organism evidence="2 3">
    <name type="scientific">Pseudolycoriella hygida</name>
    <dbReference type="NCBI Taxonomy" id="35572"/>
    <lineage>
        <taxon>Eukaryota</taxon>
        <taxon>Metazoa</taxon>
        <taxon>Ecdysozoa</taxon>
        <taxon>Arthropoda</taxon>
        <taxon>Hexapoda</taxon>
        <taxon>Insecta</taxon>
        <taxon>Pterygota</taxon>
        <taxon>Neoptera</taxon>
        <taxon>Endopterygota</taxon>
        <taxon>Diptera</taxon>
        <taxon>Nematocera</taxon>
        <taxon>Sciaroidea</taxon>
        <taxon>Sciaridae</taxon>
        <taxon>Pseudolycoriella</taxon>
    </lineage>
</organism>
<gene>
    <name evidence="2" type="primary">abh3_1</name>
    <name evidence="2" type="ORF">Bhyg_13359</name>
</gene>
<reference evidence="2" key="1">
    <citation type="submission" date="2022-07" db="EMBL/GenBank/DDBJ databases">
        <authorList>
            <person name="Trinca V."/>
            <person name="Uliana J.V.C."/>
            <person name="Torres T.T."/>
            <person name="Ward R.J."/>
            <person name="Monesi N."/>
        </authorList>
    </citation>
    <scope>NUCLEOTIDE SEQUENCE</scope>
    <source>
        <strain evidence="2">HSMRA1968</strain>
        <tissue evidence="2">Whole embryos</tissue>
    </source>
</reference>
<evidence type="ECO:0000256" key="1">
    <source>
        <dbReference type="SAM" id="SignalP"/>
    </source>
</evidence>